<protein>
    <submittedName>
        <fullName evidence="4">CIC11C00000002173</fullName>
    </submittedName>
    <submittedName>
        <fullName evidence="3">CIC11C00000004451</fullName>
    </submittedName>
</protein>
<dbReference type="PANTHER" id="PTHR43228">
    <property type="entry name" value="TWO-COMPONENT RESPONSE REGULATOR"/>
    <property type="match status" value="1"/>
</dbReference>
<dbReference type="EMBL" id="LT635760">
    <property type="protein sequence ID" value="SGZ55950.1"/>
    <property type="molecule type" value="Genomic_DNA"/>
</dbReference>
<dbReference type="SUPFAM" id="SSF52172">
    <property type="entry name" value="CheY-like"/>
    <property type="match status" value="1"/>
</dbReference>
<keyword evidence="1" id="KW-0597">Phosphoprotein</keyword>
<proteinExistence type="predicted"/>
<dbReference type="GO" id="GO:1900445">
    <property type="term" value="P:positive regulation of filamentous growth of a population of unicellular organisms in response to biotic stimulus"/>
    <property type="evidence" value="ECO:0007669"/>
    <property type="project" value="UniProtKB-ARBA"/>
</dbReference>
<dbReference type="OrthoDB" id="303614at2759"/>
<dbReference type="GO" id="GO:0006950">
    <property type="term" value="P:response to stress"/>
    <property type="evidence" value="ECO:0007669"/>
    <property type="project" value="UniProtKB-ARBA"/>
</dbReference>
<feature type="modified residue" description="4-aspartylphosphate" evidence="1">
    <location>
        <position position="165"/>
    </location>
</feature>
<dbReference type="InterPro" id="IPR052048">
    <property type="entry name" value="ST_Response_Regulator"/>
</dbReference>
<dbReference type="SMART" id="SM00448">
    <property type="entry name" value="REC"/>
    <property type="match status" value="1"/>
</dbReference>
<dbReference type="Proteomes" id="UP000182334">
    <property type="component" value="Chromosome V"/>
</dbReference>
<dbReference type="PANTHER" id="PTHR43228:SF1">
    <property type="entry name" value="TWO-COMPONENT RESPONSE REGULATOR ARR22"/>
    <property type="match status" value="1"/>
</dbReference>
<feature type="domain" description="Response regulatory" evidence="2">
    <location>
        <begin position="113"/>
        <end position="232"/>
    </location>
</feature>
<accession>A0A1L0DUE2</accession>
<dbReference type="Gene3D" id="3.40.50.2300">
    <property type="match status" value="1"/>
</dbReference>
<dbReference type="PROSITE" id="PS50110">
    <property type="entry name" value="RESPONSE_REGULATORY"/>
    <property type="match status" value="1"/>
</dbReference>
<sequence length="239" mass="27456">MDLDRLDRLRSNYSDYEAGFDAGVAPTHDSNYDPAIDSHRQPKVETSFPSPDMEKYSAKYPFSIIDDTFSKISSRSPPNYMWNTFSHAHMGSSAYPSPALDLDEWIPNTTPYNFLLVDDNEINLRIFSRMLQKLYPRASVGTLQESRHLETTEAALLHFDIIFLDIEMPHVTGTDIATRVRSLSGLDHVALVAVTTRYSSRDLELYCLVGFDYTIPKPLENHNYIQRKVDLILRMRMPQ</sequence>
<name>A0A1L0DUE2_9ASCO</name>
<evidence type="ECO:0000259" key="2">
    <source>
        <dbReference type="PROSITE" id="PS50110"/>
    </source>
</evidence>
<dbReference type="AlphaFoldDB" id="A0A1L0DUE2"/>
<dbReference type="Proteomes" id="UP000182259">
    <property type="component" value="Chromosome IV"/>
</dbReference>
<evidence type="ECO:0000256" key="1">
    <source>
        <dbReference type="PROSITE-ProRule" id="PRU00169"/>
    </source>
</evidence>
<gene>
    <name evidence="3" type="ORF">SAMEA4029009_CIC11G00000004451</name>
    <name evidence="4" type="ORF">SAMEA4029010_CIC11G00000002173</name>
</gene>
<dbReference type="InterPro" id="IPR001789">
    <property type="entry name" value="Sig_transdc_resp-reg_receiver"/>
</dbReference>
<dbReference type="EMBL" id="LT635767">
    <property type="protein sequence ID" value="SGZ55936.1"/>
    <property type="molecule type" value="Genomic_DNA"/>
</dbReference>
<evidence type="ECO:0000313" key="5">
    <source>
        <dbReference type="Proteomes" id="UP000182259"/>
    </source>
</evidence>
<evidence type="ECO:0000313" key="3">
    <source>
        <dbReference type="EMBL" id="SGZ55936.1"/>
    </source>
</evidence>
<organism evidence="4 6">
    <name type="scientific">Sungouiella intermedia</name>
    <dbReference type="NCBI Taxonomy" id="45354"/>
    <lineage>
        <taxon>Eukaryota</taxon>
        <taxon>Fungi</taxon>
        <taxon>Dikarya</taxon>
        <taxon>Ascomycota</taxon>
        <taxon>Saccharomycotina</taxon>
        <taxon>Pichiomycetes</taxon>
        <taxon>Metschnikowiaceae</taxon>
        <taxon>Sungouiella</taxon>
    </lineage>
</organism>
<reference evidence="5 6" key="1">
    <citation type="submission" date="2016-10" db="EMBL/GenBank/DDBJ databases">
        <authorList>
            <person name="de Groot N.N."/>
        </authorList>
    </citation>
    <scope>NUCLEOTIDE SEQUENCE [LARGE SCALE GENOMIC DNA]</scope>
    <source>
        <strain evidence="4 6">CBS 141442</strain>
        <strain evidence="3 5">PYCC 4715</strain>
    </source>
</reference>
<evidence type="ECO:0000313" key="4">
    <source>
        <dbReference type="EMBL" id="SGZ55950.1"/>
    </source>
</evidence>
<evidence type="ECO:0000313" key="6">
    <source>
        <dbReference type="Proteomes" id="UP000182334"/>
    </source>
</evidence>
<dbReference type="CDD" id="cd17546">
    <property type="entry name" value="REC_hyHK_CKI1_RcsC-like"/>
    <property type="match status" value="1"/>
</dbReference>
<dbReference type="GO" id="GO:0000160">
    <property type="term" value="P:phosphorelay signal transduction system"/>
    <property type="evidence" value="ECO:0007669"/>
    <property type="project" value="InterPro"/>
</dbReference>
<dbReference type="STRING" id="45354.A0A1L0DUE2"/>
<keyword evidence="6" id="KW-1185">Reference proteome</keyword>
<dbReference type="GO" id="GO:0036180">
    <property type="term" value="P:filamentous growth of a population of unicellular organisms in response to biotic stimulus"/>
    <property type="evidence" value="ECO:0007669"/>
    <property type="project" value="UniProtKB-ARBA"/>
</dbReference>
<dbReference type="Pfam" id="PF00072">
    <property type="entry name" value="Response_reg"/>
    <property type="match status" value="1"/>
</dbReference>
<dbReference type="InterPro" id="IPR011006">
    <property type="entry name" value="CheY-like_superfamily"/>
</dbReference>